<organism evidence="2 3">
    <name type="scientific">Anaerovibrio lipolyticus DSM 3074</name>
    <dbReference type="NCBI Taxonomy" id="1120997"/>
    <lineage>
        <taxon>Bacteria</taxon>
        <taxon>Bacillati</taxon>
        <taxon>Bacillota</taxon>
        <taxon>Negativicutes</taxon>
        <taxon>Selenomonadales</taxon>
        <taxon>Selenomonadaceae</taxon>
        <taxon>Anaerovibrio</taxon>
    </lineage>
</organism>
<evidence type="ECO:0000313" key="2">
    <source>
        <dbReference type="EMBL" id="SHI61754.1"/>
    </source>
</evidence>
<dbReference type="Pfam" id="PF22479">
    <property type="entry name" value="Pam3_gp18"/>
    <property type="match status" value="1"/>
</dbReference>
<dbReference type="OrthoDB" id="8656592at2"/>
<dbReference type="AlphaFoldDB" id="A0A1M6CLV8"/>
<dbReference type="EMBL" id="FQYW01000008">
    <property type="protein sequence ID" value="SHI61754.1"/>
    <property type="molecule type" value="Genomic_DNA"/>
</dbReference>
<reference evidence="2 3" key="1">
    <citation type="submission" date="2016-11" db="EMBL/GenBank/DDBJ databases">
        <authorList>
            <person name="Jaros S."/>
            <person name="Januszkiewicz K."/>
            <person name="Wedrychowicz H."/>
        </authorList>
    </citation>
    <scope>NUCLEOTIDE SEQUENCE [LARGE SCALE GENOMIC DNA]</scope>
    <source>
        <strain evidence="2 3">DSM 3074</strain>
    </source>
</reference>
<gene>
    <name evidence="2" type="ORF">SAMN02745671_01166</name>
</gene>
<feature type="domain" description="Cyanophage baseplate Pam3 plug gp18" evidence="1">
    <location>
        <begin position="2"/>
        <end position="103"/>
    </location>
</feature>
<dbReference type="InterPro" id="IPR054252">
    <property type="entry name" value="Pam3_gp18"/>
</dbReference>
<accession>A0A1M6CLV8</accession>
<name>A0A1M6CLV8_9FIRM</name>
<dbReference type="RefSeq" id="WP_080325639.1">
    <property type="nucleotide sequence ID" value="NZ_FQYW01000008.1"/>
</dbReference>
<evidence type="ECO:0000259" key="1">
    <source>
        <dbReference type="Pfam" id="PF22479"/>
    </source>
</evidence>
<proteinExistence type="predicted"/>
<dbReference type="Proteomes" id="UP000191240">
    <property type="component" value="Unassembled WGS sequence"/>
</dbReference>
<protein>
    <recommendedName>
        <fullName evidence="1">Cyanophage baseplate Pam3 plug gp18 domain-containing protein</fullName>
    </recommendedName>
</protein>
<evidence type="ECO:0000313" key="3">
    <source>
        <dbReference type="Proteomes" id="UP000191240"/>
    </source>
</evidence>
<sequence>MLKIGMYDANDFIESVNLEGERYDLHFAWNQNNKTWTMDIRTSQKEDIVRGIAMVPNFPLLNQHRRTTGLPAGEIMAVVNNPTAGQTIGRYDFLNGKFSLVYIPGGELSAILEASIQDNIS</sequence>